<reference evidence="13" key="1">
    <citation type="submission" date="2017-09" db="EMBL/GenBank/DDBJ databases">
        <title>Depth-based differentiation of microbial function through sediment-hosted aquifers and enrichment of novel symbionts in the deep terrestrial subsurface.</title>
        <authorList>
            <person name="Probst A.J."/>
            <person name="Ladd B."/>
            <person name="Jarett J.K."/>
            <person name="Geller-Mcgrath D.E."/>
            <person name="Sieber C.M.K."/>
            <person name="Emerson J.B."/>
            <person name="Anantharaman K."/>
            <person name="Thomas B.C."/>
            <person name="Malmstrom R."/>
            <person name="Stieglmeier M."/>
            <person name="Klingl A."/>
            <person name="Woyke T."/>
            <person name="Ryan C.M."/>
            <person name="Banfield J.F."/>
        </authorList>
    </citation>
    <scope>NUCLEOTIDE SEQUENCE [LARGE SCALE GENOMIC DNA]</scope>
</reference>
<dbReference type="PRINTS" id="PR01041">
    <property type="entry name" value="TRNASYNTHMET"/>
</dbReference>
<dbReference type="CDD" id="cd00814">
    <property type="entry name" value="MetRS_core"/>
    <property type="match status" value="1"/>
</dbReference>
<feature type="domain" description="Methionyl/Leucyl tRNA synthetase" evidence="11">
    <location>
        <begin position="5"/>
        <end position="149"/>
    </location>
</feature>
<dbReference type="Gene3D" id="1.10.730.10">
    <property type="entry name" value="Isoleucyl-tRNA Synthetase, Domain 1"/>
    <property type="match status" value="1"/>
</dbReference>
<dbReference type="InterPro" id="IPR014729">
    <property type="entry name" value="Rossmann-like_a/b/a_fold"/>
</dbReference>
<keyword evidence="3 10" id="KW-0436">Ligase</keyword>
<dbReference type="Pfam" id="PF09334">
    <property type="entry name" value="tRNA-synt_1g"/>
    <property type="match status" value="2"/>
</dbReference>
<dbReference type="SUPFAM" id="SSF52374">
    <property type="entry name" value="Nucleotidylyl transferase"/>
    <property type="match status" value="1"/>
</dbReference>
<evidence type="ECO:0000256" key="5">
    <source>
        <dbReference type="ARBA" id="ARBA00022840"/>
    </source>
</evidence>
<evidence type="ECO:0000313" key="13">
    <source>
        <dbReference type="Proteomes" id="UP000230935"/>
    </source>
</evidence>
<dbReference type="InterPro" id="IPR015413">
    <property type="entry name" value="Methionyl/Leucyl_tRNA_Synth"/>
</dbReference>
<dbReference type="EMBL" id="PEZZ01000036">
    <property type="protein sequence ID" value="PIS04757.1"/>
    <property type="molecule type" value="Genomic_DNA"/>
</dbReference>
<dbReference type="InterPro" id="IPR001412">
    <property type="entry name" value="aa-tRNA-synth_I_CS"/>
</dbReference>
<dbReference type="GO" id="GO:0005524">
    <property type="term" value="F:ATP binding"/>
    <property type="evidence" value="ECO:0007669"/>
    <property type="project" value="UniProtKB-KW"/>
</dbReference>
<organism evidence="12 13">
    <name type="scientific">Candidatus Buchananbacteria bacterium CG10_big_fil_rev_8_21_14_0_10_42_9</name>
    <dbReference type="NCBI Taxonomy" id="1974526"/>
    <lineage>
        <taxon>Bacteria</taxon>
        <taxon>Candidatus Buchananiibacteriota</taxon>
    </lineage>
</organism>
<dbReference type="GO" id="GO:0006431">
    <property type="term" value="P:methionyl-tRNA aminoacylation"/>
    <property type="evidence" value="ECO:0007669"/>
    <property type="project" value="InterPro"/>
</dbReference>
<protein>
    <recommendedName>
        <fullName evidence="1">methionine--tRNA ligase</fullName>
        <ecNumber evidence="1">6.1.1.10</ecNumber>
    </recommendedName>
    <alternativeName>
        <fullName evidence="8">Methionyl-tRNA synthetase</fullName>
    </alternativeName>
</protein>
<evidence type="ECO:0000256" key="8">
    <source>
        <dbReference type="ARBA" id="ARBA00030904"/>
    </source>
</evidence>
<dbReference type="Proteomes" id="UP000230935">
    <property type="component" value="Unassembled WGS sequence"/>
</dbReference>
<evidence type="ECO:0000256" key="4">
    <source>
        <dbReference type="ARBA" id="ARBA00022741"/>
    </source>
</evidence>
<dbReference type="AlphaFoldDB" id="A0A2H0W0C4"/>
<sequence length="483" mass="54676">MTKKVLITNSIPYVNAAPHIGHVLEYVQSDVLARFHRQRGSEVFYLTGSDDNALKNVQVAEAKDVPTQKLVDQNAALFVKLKDKLEISRDGFIRTASKEHFAGAQKLWLACKKSDIYKKSYEGLYCVGCEQFYLEDDLVDGKCPTHKKELEQVAEENYFFKLTNYQEALEKLIAFDTLKIYPKSRRNEILSFIKSGLQDFSISRSVERARGWGVPVPGDKSQVIYVWFDALSNYITGLGYGQEKNKNYKNFWSKKSFKAHVIGKDIIRFHTVYWPAMLLSAGLPLPNAVYVHGFLTVDGHKMSKSLGNVVDPFDLIKRFGTEPVRFYFTKHVSTTQDGDYSEDRFKEAYNADLANGLGNLVSRVAGLIEQNNVKITSGRESANLKAQAEIDAAIEEFDFTRALELIWFNVQLTDQLISEARPWDLAKARADKKLETVLSEAAGNILAIGEALIPFLPQTAEKIVKQFSAKKIKKGKPLFERIK</sequence>
<dbReference type="Gene3D" id="3.40.50.620">
    <property type="entry name" value="HUPs"/>
    <property type="match status" value="1"/>
</dbReference>
<keyword evidence="2" id="KW-0963">Cytoplasm</keyword>
<dbReference type="InterPro" id="IPR009080">
    <property type="entry name" value="tRNAsynth_Ia_anticodon-bd"/>
</dbReference>
<dbReference type="Gene3D" id="2.170.220.10">
    <property type="match status" value="1"/>
</dbReference>
<evidence type="ECO:0000256" key="10">
    <source>
        <dbReference type="RuleBase" id="RU363039"/>
    </source>
</evidence>
<name>A0A2H0W0C4_9BACT</name>
<evidence type="ECO:0000259" key="11">
    <source>
        <dbReference type="Pfam" id="PF09334"/>
    </source>
</evidence>
<dbReference type="EC" id="6.1.1.10" evidence="1"/>
<evidence type="ECO:0000256" key="1">
    <source>
        <dbReference type="ARBA" id="ARBA00012838"/>
    </source>
</evidence>
<dbReference type="PANTHER" id="PTHR43326:SF1">
    <property type="entry name" value="METHIONINE--TRNA LIGASE, MITOCHONDRIAL"/>
    <property type="match status" value="1"/>
</dbReference>
<dbReference type="SUPFAM" id="SSF47323">
    <property type="entry name" value="Anticodon-binding domain of a subclass of class I aminoacyl-tRNA synthetases"/>
    <property type="match status" value="1"/>
</dbReference>
<dbReference type="GO" id="GO:0004825">
    <property type="term" value="F:methionine-tRNA ligase activity"/>
    <property type="evidence" value="ECO:0007669"/>
    <property type="project" value="UniProtKB-EC"/>
</dbReference>
<evidence type="ECO:0000256" key="7">
    <source>
        <dbReference type="ARBA" id="ARBA00023146"/>
    </source>
</evidence>
<dbReference type="FunFam" id="2.170.220.10:FF:000001">
    <property type="entry name" value="methionine--tRNA ligase, mitochondrial"/>
    <property type="match status" value="1"/>
</dbReference>
<dbReference type="PANTHER" id="PTHR43326">
    <property type="entry name" value="METHIONYL-TRNA SYNTHETASE"/>
    <property type="match status" value="1"/>
</dbReference>
<keyword evidence="4 10" id="KW-0547">Nucleotide-binding</keyword>
<evidence type="ECO:0000256" key="2">
    <source>
        <dbReference type="ARBA" id="ARBA00022490"/>
    </source>
</evidence>
<dbReference type="InterPro" id="IPR023457">
    <property type="entry name" value="Met-tRNA_synth_2"/>
</dbReference>
<evidence type="ECO:0000313" key="12">
    <source>
        <dbReference type="EMBL" id="PIS04757.1"/>
    </source>
</evidence>
<keyword evidence="7 10" id="KW-0030">Aminoacyl-tRNA synthetase</keyword>
<evidence type="ECO:0000256" key="6">
    <source>
        <dbReference type="ARBA" id="ARBA00022917"/>
    </source>
</evidence>
<dbReference type="InterPro" id="IPR033911">
    <property type="entry name" value="MetRS_core"/>
</dbReference>
<comment type="catalytic activity">
    <reaction evidence="9">
        <text>tRNA(Met) + L-methionine + ATP = L-methionyl-tRNA(Met) + AMP + diphosphate</text>
        <dbReference type="Rhea" id="RHEA:13481"/>
        <dbReference type="Rhea" id="RHEA-COMP:9667"/>
        <dbReference type="Rhea" id="RHEA-COMP:9698"/>
        <dbReference type="ChEBI" id="CHEBI:30616"/>
        <dbReference type="ChEBI" id="CHEBI:33019"/>
        <dbReference type="ChEBI" id="CHEBI:57844"/>
        <dbReference type="ChEBI" id="CHEBI:78442"/>
        <dbReference type="ChEBI" id="CHEBI:78530"/>
        <dbReference type="ChEBI" id="CHEBI:456215"/>
        <dbReference type="EC" id="6.1.1.10"/>
    </reaction>
</comment>
<comment type="caution">
    <text evidence="12">The sequence shown here is derived from an EMBL/GenBank/DDBJ whole genome shotgun (WGS) entry which is preliminary data.</text>
</comment>
<gene>
    <name evidence="12" type="ORF">COT81_04705</name>
</gene>
<comment type="similarity">
    <text evidence="10">Belongs to the class-I aminoacyl-tRNA synthetase family.</text>
</comment>
<feature type="domain" description="Methionyl/Leucyl tRNA synthetase" evidence="11">
    <location>
        <begin position="154"/>
        <end position="364"/>
    </location>
</feature>
<keyword evidence="6 10" id="KW-0648">Protein biosynthesis</keyword>
<keyword evidence="5 10" id="KW-0067">ATP-binding</keyword>
<evidence type="ECO:0000256" key="3">
    <source>
        <dbReference type="ARBA" id="ARBA00022598"/>
    </source>
</evidence>
<proteinExistence type="inferred from homology"/>
<dbReference type="PROSITE" id="PS00178">
    <property type="entry name" value="AA_TRNA_LIGASE_I"/>
    <property type="match status" value="1"/>
</dbReference>
<accession>A0A2H0W0C4</accession>
<evidence type="ECO:0000256" key="9">
    <source>
        <dbReference type="ARBA" id="ARBA00047364"/>
    </source>
</evidence>